<accession>A0AAD9PYE2</accession>
<reference evidence="1" key="1">
    <citation type="journal article" date="2023" name="G3 (Bethesda)">
        <title>Whole genome assembly and annotation of the endangered Caribbean coral Acropora cervicornis.</title>
        <authorList>
            <person name="Selwyn J.D."/>
            <person name="Vollmer S.V."/>
        </authorList>
    </citation>
    <scope>NUCLEOTIDE SEQUENCE</scope>
    <source>
        <strain evidence="1">K2</strain>
    </source>
</reference>
<protein>
    <submittedName>
        <fullName evidence="1">Uncharacterized protein</fullName>
    </submittedName>
</protein>
<evidence type="ECO:0000313" key="1">
    <source>
        <dbReference type="EMBL" id="KAK2551354.1"/>
    </source>
</evidence>
<gene>
    <name evidence="1" type="ORF">P5673_027753</name>
</gene>
<comment type="caution">
    <text evidence="1">The sequence shown here is derived from an EMBL/GenBank/DDBJ whole genome shotgun (WGS) entry which is preliminary data.</text>
</comment>
<dbReference type="EMBL" id="JARQWQ010000098">
    <property type="protein sequence ID" value="KAK2551354.1"/>
    <property type="molecule type" value="Genomic_DNA"/>
</dbReference>
<reference evidence="1" key="2">
    <citation type="journal article" date="2023" name="Science">
        <title>Genomic signatures of disease resistance in endangered staghorn corals.</title>
        <authorList>
            <person name="Vollmer S.V."/>
            <person name="Selwyn J.D."/>
            <person name="Despard B.A."/>
            <person name="Roesel C.L."/>
        </authorList>
    </citation>
    <scope>NUCLEOTIDE SEQUENCE</scope>
    <source>
        <strain evidence="1">K2</strain>
    </source>
</reference>
<organism evidence="1 2">
    <name type="scientific">Acropora cervicornis</name>
    <name type="common">Staghorn coral</name>
    <dbReference type="NCBI Taxonomy" id="6130"/>
    <lineage>
        <taxon>Eukaryota</taxon>
        <taxon>Metazoa</taxon>
        <taxon>Cnidaria</taxon>
        <taxon>Anthozoa</taxon>
        <taxon>Hexacorallia</taxon>
        <taxon>Scleractinia</taxon>
        <taxon>Astrocoeniina</taxon>
        <taxon>Acroporidae</taxon>
        <taxon>Acropora</taxon>
    </lineage>
</organism>
<name>A0AAD9PYE2_ACRCE</name>
<dbReference type="Proteomes" id="UP001249851">
    <property type="component" value="Unassembled WGS sequence"/>
</dbReference>
<evidence type="ECO:0000313" key="2">
    <source>
        <dbReference type="Proteomes" id="UP001249851"/>
    </source>
</evidence>
<sequence length="89" mass="9932">MDAFYAKLCKYSSKPIALSLIPKYADSYILKSHCVPTSSNLFNKKYLDLCYPELLKACHEGISNIPVQQQMNASDCGVYATCLVYGQNP</sequence>
<dbReference type="AlphaFoldDB" id="A0AAD9PYE2"/>
<proteinExistence type="predicted"/>
<keyword evidence="2" id="KW-1185">Reference proteome</keyword>